<sequence length="317" mass="35514">MAAPPQTRRDGDGESGGGIGTLLHRDALYEILLRVPAKPFCRFRAVCRSWRSLLSAPSSFVAAHAARHRRDPPLLAVSFVFGRTGGGGDGEYKVLSLSTSRHYGMRNLCKILTVDAGGGSHGEWRDAPAPPVVLETFHRHTLVASGMVYHLVDRSNGWTIAAFDLEAERWLPDLLHGPSDTPVPLTPARRERRSLAEVNRRLAAVYSTASTMDLWLLMGSGDRAQYWCKQCRVLTSSMDMEWYERLGADPEPLWVLDDGRVAFWMRSRHKTDGILRMYDPRTQTCTRLAYCLKLGASVYTGNLLRQQVQYAHGMEEL</sequence>
<dbReference type="PANTHER" id="PTHR31111:SF133">
    <property type="entry name" value="OS07G0196600 PROTEIN"/>
    <property type="match status" value="1"/>
</dbReference>
<accession>A0A835BYH2</accession>
<dbReference type="SUPFAM" id="SSF81383">
    <property type="entry name" value="F-box domain"/>
    <property type="match status" value="1"/>
</dbReference>
<name>A0A835BYH2_9POAL</name>
<evidence type="ECO:0000313" key="3">
    <source>
        <dbReference type="Proteomes" id="UP000636709"/>
    </source>
</evidence>
<dbReference type="InterPro" id="IPR036047">
    <property type="entry name" value="F-box-like_dom_sf"/>
</dbReference>
<dbReference type="AlphaFoldDB" id="A0A835BYH2"/>
<dbReference type="CDD" id="cd22157">
    <property type="entry name" value="F-box_AtFBW1-like"/>
    <property type="match status" value="1"/>
</dbReference>
<gene>
    <name evidence="2" type="ORF">HU200_032535</name>
</gene>
<dbReference type="InterPro" id="IPR001810">
    <property type="entry name" value="F-box_dom"/>
</dbReference>
<keyword evidence="3" id="KW-1185">Reference proteome</keyword>
<proteinExistence type="predicted"/>
<dbReference type="Proteomes" id="UP000636709">
    <property type="component" value="Unassembled WGS sequence"/>
</dbReference>
<dbReference type="EMBL" id="JACEFO010001783">
    <property type="protein sequence ID" value="KAF8702709.1"/>
    <property type="molecule type" value="Genomic_DNA"/>
</dbReference>
<evidence type="ECO:0000259" key="1">
    <source>
        <dbReference type="SMART" id="SM00256"/>
    </source>
</evidence>
<feature type="domain" description="F-box" evidence="1">
    <location>
        <begin position="23"/>
        <end position="63"/>
    </location>
</feature>
<reference evidence="2" key="1">
    <citation type="submission" date="2020-07" db="EMBL/GenBank/DDBJ databases">
        <title>Genome sequence and genetic diversity analysis of an under-domesticated orphan crop, white fonio (Digitaria exilis).</title>
        <authorList>
            <person name="Bennetzen J.L."/>
            <person name="Chen S."/>
            <person name="Ma X."/>
            <person name="Wang X."/>
            <person name="Yssel A.E.J."/>
            <person name="Chaluvadi S.R."/>
            <person name="Johnson M."/>
            <person name="Gangashetty P."/>
            <person name="Hamidou F."/>
            <person name="Sanogo M.D."/>
            <person name="Zwaenepoel A."/>
            <person name="Wallace J."/>
            <person name="Van De Peer Y."/>
            <person name="Van Deynze A."/>
        </authorList>
    </citation>
    <scope>NUCLEOTIDE SEQUENCE</scope>
    <source>
        <tissue evidence="2">Leaves</tissue>
    </source>
</reference>
<organism evidence="2 3">
    <name type="scientific">Digitaria exilis</name>
    <dbReference type="NCBI Taxonomy" id="1010633"/>
    <lineage>
        <taxon>Eukaryota</taxon>
        <taxon>Viridiplantae</taxon>
        <taxon>Streptophyta</taxon>
        <taxon>Embryophyta</taxon>
        <taxon>Tracheophyta</taxon>
        <taxon>Spermatophyta</taxon>
        <taxon>Magnoliopsida</taxon>
        <taxon>Liliopsida</taxon>
        <taxon>Poales</taxon>
        <taxon>Poaceae</taxon>
        <taxon>PACMAD clade</taxon>
        <taxon>Panicoideae</taxon>
        <taxon>Panicodae</taxon>
        <taxon>Paniceae</taxon>
        <taxon>Anthephorinae</taxon>
        <taxon>Digitaria</taxon>
    </lineage>
</organism>
<dbReference type="OrthoDB" id="594359at2759"/>
<dbReference type="Pfam" id="PF00646">
    <property type="entry name" value="F-box"/>
    <property type="match status" value="1"/>
</dbReference>
<dbReference type="Gene3D" id="1.20.1280.50">
    <property type="match status" value="1"/>
</dbReference>
<comment type="caution">
    <text evidence="2">The sequence shown here is derived from an EMBL/GenBank/DDBJ whole genome shotgun (WGS) entry which is preliminary data.</text>
</comment>
<dbReference type="PANTHER" id="PTHR31111">
    <property type="entry name" value="BNAA05G37150D PROTEIN-RELATED"/>
    <property type="match status" value="1"/>
</dbReference>
<dbReference type="Pfam" id="PF08268">
    <property type="entry name" value="FBA_3"/>
    <property type="match status" value="1"/>
</dbReference>
<protein>
    <recommendedName>
        <fullName evidence="1">F-box domain-containing protein</fullName>
    </recommendedName>
</protein>
<evidence type="ECO:0000313" key="2">
    <source>
        <dbReference type="EMBL" id="KAF8702709.1"/>
    </source>
</evidence>
<dbReference type="InterPro" id="IPR013187">
    <property type="entry name" value="F-box-assoc_dom_typ3"/>
</dbReference>
<dbReference type="SMART" id="SM00256">
    <property type="entry name" value="FBOX"/>
    <property type="match status" value="1"/>
</dbReference>